<dbReference type="GO" id="GO:0017000">
    <property type="term" value="P:antibiotic biosynthetic process"/>
    <property type="evidence" value="ECO:0007669"/>
    <property type="project" value="UniProtKB-ARBA"/>
</dbReference>
<dbReference type="SUPFAM" id="SSF47336">
    <property type="entry name" value="ACP-like"/>
    <property type="match status" value="1"/>
</dbReference>
<accession>A0AB39QM45</accession>
<organism evidence="4">
    <name type="scientific">Streptomyces sp. R39</name>
    <dbReference type="NCBI Taxonomy" id="3238631"/>
    <lineage>
        <taxon>Bacteria</taxon>
        <taxon>Bacillati</taxon>
        <taxon>Actinomycetota</taxon>
        <taxon>Actinomycetes</taxon>
        <taxon>Kitasatosporales</taxon>
        <taxon>Streptomycetaceae</taxon>
        <taxon>Streptomyces</taxon>
    </lineage>
</organism>
<keyword evidence="1" id="KW-0596">Phosphopantetheine</keyword>
<dbReference type="PROSITE" id="PS50075">
    <property type="entry name" value="CARRIER"/>
    <property type="match status" value="1"/>
</dbReference>
<dbReference type="InterPro" id="IPR020806">
    <property type="entry name" value="PKS_PP-bd"/>
</dbReference>
<dbReference type="RefSeq" id="WP_369222800.1">
    <property type="nucleotide sequence ID" value="NZ_CP163441.1"/>
</dbReference>
<keyword evidence="2" id="KW-0597">Phosphoprotein</keyword>
<evidence type="ECO:0000256" key="2">
    <source>
        <dbReference type="ARBA" id="ARBA00022553"/>
    </source>
</evidence>
<gene>
    <name evidence="4" type="ORF">AB5J52_16510</name>
</gene>
<dbReference type="GO" id="GO:0031177">
    <property type="term" value="F:phosphopantetheine binding"/>
    <property type="evidence" value="ECO:0007669"/>
    <property type="project" value="InterPro"/>
</dbReference>
<dbReference type="SMART" id="SM00823">
    <property type="entry name" value="PKS_PP"/>
    <property type="match status" value="1"/>
</dbReference>
<dbReference type="InterPro" id="IPR009081">
    <property type="entry name" value="PP-bd_ACP"/>
</dbReference>
<protein>
    <submittedName>
        <fullName evidence="4">Acyl carrier protein</fullName>
    </submittedName>
</protein>
<evidence type="ECO:0000313" key="4">
    <source>
        <dbReference type="EMBL" id="XDQ43734.1"/>
    </source>
</evidence>
<evidence type="ECO:0000256" key="1">
    <source>
        <dbReference type="ARBA" id="ARBA00022450"/>
    </source>
</evidence>
<dbReference type="EMBL" id="CP163441">
    <property type="protein sequence ID" value="XDQ43734.1"/>
    <property type="molecule type" value="Genomic_DNA"/>
</dbReference>
<sequence>MSGIPAISALNLDALRDTSGDDRRAAFETFLCRNLAQHLDIPPAHRIARDRPLYTQGIDSLTALTLQRTLESALNIPVPAHHLLREQSVGELAAILSDLVDRS</sequence>
<evidence type="ECO:0000259" key="3">
    <source>
        <dbReference type="PROSITE" id="PS50075"/>
    </source>
</evidence>
<dbReference type="Pfam" id="PF00550">
    <property type="entry name" value="PP-binding"/>
    <property type="match status" value="1"/>
</dbReference>
<dbReference type="Gene3D" id="1.10.1200.10">
    <property type="entry name" value="ACP-like"/>
    <property type="match status" value="1"/>
</dbReference>
<name>A0AB39QM45_9ACTN</name>
<reference evidence="4" key="1">
    <citation type="submission" date="2024-07" db="EMBL/GenBank/DDBJ databases">
        <authorList>
            <person name="Yu S.T."/>
        </authorList>
    </citation>
    <scope>NUCLEOTIDE SEQUENCE</scope>
    <source>
        <strain evidence="4">R39</strain>
    </source>
</reference>
<dbReference type="InterPro" id="IPR036736">
    <property type="entry name" value="ACP-like_sf"/>
</dbReference>
<dbReference type="AlphaFoldDB" id="A0AB39QM45"/>
<proteinExistence type="predicted"/>
<feature type="domain" description="Carrier" evidence="3">
    <location>
        <begin position="25"/>
        <end position="100"/>
    </location>
</feature>